<dbReference type="Proteomes" id="UP001237780">
    <property type="component" value="Unassembled WGS sequence"/>
</dbReference>
<comment type="function">
    <text evidence="5">Toxic component of a toxin-antitoxin (TA) system. An RNase.</text>
</comment>
<evidence type="ECO:0000256" key="3">
    <source>
        <dbReference type="ARBA" id="ARBA00022723"/>
    </source>
</evidence>
<reference evidence="7 8" key="1">
    <citation type="submission" date="2023-07" db="EMBL/GenBank/DDBJ databases">
        <title>Comparative genomics of wheat-associated soil bacteria to identify genetic determinants of phenazine resistance.</title>
        <authorList>
            <person name="Mouncey N."/>
        </authorList>
    </citation>
    <scope>NUCLEOTIDE SEQUENCE [LARGE SCALE GENOMIC DNA]</scope>
    <source>
        <strain evidence="7 8">W4I11</strain>
    </source>
</reference>
<feature type="binding site" evidence="5">
    <location>
        <position position="6"/>
    </location>
    <ligand>
        <name>Mg(2+)</name>
        <dbReference type="ChEBI" id="CHEBI:18420"/>
    </ligand>
</feature>
<comment type="cofactor">
    <cofactor evidence="5">
        <name>Mg(2+)</name>
        <dbReference type="ChEBI" id="CHEBI:18420"/>
    </cofactor>
</comment>
<dbReference type="Pfam" id="PF01850">
    <property type="entry name" value="PIN"/>
    <property type="match status" value="1"/>
</dbReference>
<dbReference type="Gene3D" id="3.40.50.1010">
    <property type="entry name" value="5'-nuclease"/>
    <property type="match status" value="1"/>
</dbReference>
<dbReference type="HAMAP" id="MF_00265">
    <property type="entry name" value="VapC_Nob1"/>
    <property type="match status" value="1"/>
</dbReference>
<keyword evidence="4 5" id="KW-0378">Hydrolase</keyword>
<keyword evidence="3 5" id="KW-0479">Metal-binding</keyword>
<dbReference type="NCBIfam" id="TIGR00028">
    <property type="entry name" value="Mtu_PIN_fam"/>
    <property type="match status" value="1"/>
</dbReference>
<gene>
    <name evidence="5" type="primary">vapC</name>
    <name evidence="7" type="ORF">QFZ34_000011</name>
</gene>
<proteinExistence type="inferred from homology"/>
<feature type="domain" description="PIN" evidence="6">
    <location>
        <begin position="4"/>
        <end position="127"/>
    </location>
</feature>
<accession>A0ABU0S220</accession>
<dbReference type="InterPro" id="IPR006226">
    <property type="entry name" value="Mtu_PIN"/>
</dbReference>
<comment type="similarity">
    <text evidence="5">Belongs to the PINc/VapC protein family.</text>
</comment>
<dbReference type="InterPro" id="IPR029060">
    <property type="entry name" value="PIN-like_dom_sf"/>
</dbReference>
<evidence type="ECO:0000256" key="4">
    <source>
        <dbReference type="ARBA" id="ARBA00022801"/>
    </source>
</evidence>
<evidence type="ECO:0000313" key="7">
    <source>
        <dbReference type="EMBL" id="MDQ0994834.1"/>
    </source>
</evidence>
<feature type="binding site" evidence="5">
    <location>
        <position position="106"/>
    </location>
    <ligand>
        <name>Mg(2+)</name>
        <dbReference type="ChEBI" id="CHEBI:18420"/>
    </ligand>
</feature>
<organism evidence="7 8">
    <name type="scientific">Phyllobacterium ifriqiyense</name>
    <dbReference type="NCBI Taxonomy" id="314238"/>
    <lineage>
        <taxon>Bacteria</taxon>
        <taxon>Pseudomonadati</taxon>
        <taxon>Pseudomonadota</taxon>
        <taxon>Alphaproteobacteria</taxon>
        <taxon>Hyphomicrobiales</taxon>
        <taxon>Phyllobacteriaceae</taxon>
        <taxon>Phyllobacterium</taxon>
    </lineage>
</organism>
<keyword evidence="8" id="KW-1185">Reference proteome</keyword>
<keyword evidence="5" id="KW-0800">Toxin</keyword>
<evidence type="ECO:0000256" key="5">
    <source>
        <dbReference type="HAMAP-Rule" id="MF_00265"/>
    </source>
</evidence>
<comment type="caution">
    <text evidence="7">The sequence shown here is derived from an EMBL/GenBank/DDBJ whole genome shotgun (WGS) entry which is preliminary data.</text>
</comment>
<keyword evidence="1 5" id="KW-1277">Toxin-antitoxin system</keyword>
<evidence type="ECO:0000256" key="2">
    <source>
        <dbReference type="ARBA" id="ARBA00022722"/>
    </source>
</evidence>
<dbReference type="EC" id="3.1.-.-" evidence="5"/>
<sequence length="144" mass="15776">MVFLLDVNVLIALFDPVHVHHDAAHEWFDRVGKASWATSPLTQNGVLRIIGNPRYPNSPGTPAAVMPLLSSLTALPGHVFWQDDLSFVSSDLIDPTRLLSFSQVTDTYLLALARMRGGQLATFDRRLVTDAVDGGKGCLHVIDQ</sequence>
<evidence type="ECO:0000259" key="6">
    <source>
        <dbReference type="Pfam" id="PF01850"/>
    </source>
</evidence>
<evidence type="ECO:0000313" key="8">
    <source>
        <dbReference type="Proteomes" id="UP001237780"/>
    </source>
</evidence>
<dbReference type="InterPro" id="IPR022907">
    <property type="entry name" value="VapC_family"/>
</dbReference>
<dbReference type="EMBL" id="JAUSZT010000001">
    <property type="protein sequence ID" value="MDQ0994834.1"/>
    <property type="molecule type" value="Genomic_DNA"/>
</dbReference>
<dbReference type="RefSeq" id="WP_115053700.1">
    <property type="nucleotide sequence ID" value="NZ_JAUSZT010000001.1"/>
</dbReference>
<keyword evidence="5" id="KW-0460">Magnesium</keyword>
<evidence type="ECO:0000256" key="1">
    <source>
        <dbReference type="ARBA" id="ARBA00022649"/>
    </source>
</evidence>
<keyword evidence="2 5" id="KW-0540">Nuclease</keyword>
<name>A0ABU0S220_9HYPH</name>
<dbReference type="SUPFAM" id="SSF88723">
    <property type="entry name" value="PIN domain-like"/>
    <property type="match status" value="1"/>
</dbReference>
<protein>
    <recommendedName>
        <fullName evidence="5">Ribonuclease VapC</fullName>
        <shortName evidence="5">RNase VapC</shortName>
        <ecNumber evidence="5">3.1.-.-</ecNumber>
    </recommendedName>
    <alternativeName>
        <fullName evidence="5">Toxin VapC</fullName>
    </alternativeName>
</protein>
<dbReference type="InterPro" id="IPR002716">
    <property type="entry name" value="PIN_dom"/>
</dbReference>